<organism evidence="2 3">
    <name type="scientific">Vigna radiata var. radiata</name>
    <name type="common">Mung bean</name>
    <name type="synonym">Phaseolus aureus</name>
    <dbReference type="NCBI Taxonomy" id="3916"/>
    <lineage>
        <taxon>Eukaryota</taxon>
        <taxon>Viridiplantae</taxon>
        <taxon>Streptophyta</taxon>
        <taxon>Embryophyta</taxon>
        <taxon>Tracheophyta</taxon>
        <taxon>Spermatophyta</taxon>
        <taxon>Magnoliopsida</taxon>
        <taxon>eudicotyledons</taxon>
        <taxon>Gunneridae</taxon>
        <taxon>Pentapetalae</taxon>
        <taxon>rosids</taxon>
        <taxon>fabids</taxon>
        <taxon>Fabales</taxon>
        <taxon>Fabaceae</taxon>
        <taxon>Papilionoideae</taxon>
        <taxon>50 kb inversion clade</taxon>
        <taxon>NPAAA clade</taxon>
        <taxon>indigoferoid/millettioid clade</taxon>
        <taxon>Phaseoleae</taxon>
        <taxon>Vigna</taxon>
    </lineage>
</organism>
<dbReference type="Gene3D" id="3.90.226.10">
    <property type="entry name" value="2-enoyl-CoA Hydratase, Chain A, domain 1"/>
    <property type="match status" value="1"/>
</dbReference>
<name>A0A3Q0EU77_VIGRR</name>
<evidence type="ECO:0000313" key="2">
    <source>
        <dbReference type="Proteomes" id="UP000087766"/>
    </source>
</evidence>
<comment type="similarity">
    <text evidence="1">Belongs to the enoyl-CoA hydratase/isomerase family.</text>
</comment>
<dbReference type="InterPro" id="IPR051683">
    <property type="entry name" value="Enoyl-CoA_Hydratase/Isomerase"/>
</dbReference>
<gene>
    <name evidence="3" type="primary">LOC111241167</name>
</gene>
<proteinExistence type="inferred from homology"/>
<dbReference type="Pfam" id="PF00378">
    <property type="entry name" value="ECH_1"/>
    <property type="match status" value="1"/>
</dbReference>
<dbReference type="CDD" id="cd06558">
    <property type="entry name" value="crotonase-like"/>
    <property type="match status" value="1"/>
</dbReference>
<feature type="non-terminal residue" evidence="3">
    <location>
        <position position="103"/>
    </location>
</feature>
<dbReference type="Proteomes" id="UP000087766">
    <property type="component" value="Unplaced"/>
</dbReference>
<evidence type="ECO:0000256" key="1">
    <source>
        <dbReference type="ARBA" id="ARBA00005254"/>
    </source>
</evidence>
<dbReference type="InterPro" id="IPR001753">
    <property type="entry name" value="Enoyl-CoA_hydra/iso"/>
</dbReference>
<dbReference type="AlphaFoldDB" id="A0A3Q0EU77"/>
<dbReference type="PANTHER" id="PTHR42964:SF1">
    <property type="entry name" value="POLYKETIDE BIOSYNTHESIS ENOYL-COA HYDRATASE PKSH-RELATED"/>
    <property type="match status" value="1"/>
</dbReference>
<dbReference type="RefSeq" id="XP_022633747.1">
    <property type="nucleotide sequence ID" value="XM_022778026.1"/>
</dbReference>
<reference evidence="3" key="1">
    <citation type="submission" date="2025-08" db="UniProtKB">
        <authorList>
            <consortium name="RefSeq"/>
        </authorList>
    </citation>
    <scope>IDENTIFICATION</scope>
    <source>
        <tissue evidence="3">Leaf</tissue>
    </source>
</reference>
<dbReference type="InterPro" id="IPR029045">
    <property type="entry name" value="ClpP/crotonase-like_dom_sf"/>
</dbReference>
<evidence type="ECO:0000313" key="3">
    <source>
        <dbReference type="RefSeq" id="XP_022633747.1"/>
    </source>
</evidence>
<accession>A0A3Q0EU77</accession>
<dbReference type="OrthoDB" id="410701at2759"/>
<dbReference type="GeneID" id="111241167"/>
<dbReference type="PROSITE" id="PS51257">
    <property type="entry name" value="PROKAR_LIPOPROTEIN"/>
    <property type="match status" value="1"/>
</dbReference>
<sequence length="103" mass="11187">MRKCSKIIIGRIHGKSVGGGVGLIAACDYVIATDEGVIKLSELAIGIGPFVIAPFLERKMGKQAFSELTLMAHEWKDARWAKDKGLYGTLGSTALAKGYYLWK</sequence>
<protein>
    <submittedName>
        <fullName evidence="3">Uncharacterized protein LOC111241167</fullName>
    </submittedName>
</protein>
<dbReference type="PANTHER" id="PTHR42964">
    <property type="entry name" value="ENOYL-COA HYDRATASE"/>
    <property type="match status" value="1"/>
</dbReference>
<dbReference type="KEGG" id="vra:111241167"/>
<keyword evidence="2" id="KW-1185">Reference proteome</keyword>
<dbReference type="SUPFAM" id="SSF52096">
    <property type="entry name" value="ClpP/crotonase"/>
    <property type="match status" value="1"/>
</dbReference>